<dbReference type="Gene3D" id="2.120.10.30">
    <property type="entry name" value="TolB, C-terminal domain"/>
    <property type="match status" value="1"/>
</dbReference>
<evidence type="ECO:0000313" key="9">
    <source>
        <dbReference type="Proteomes" id="UP001597094"/>
    </source>
</evidence>
<dbReference type="InterPro" id="IPR019734">
    <property type="entry name" value="TPR_rpt"/>
</dbReference>
<dbReference type="InterPro" id="IPR006665">
    <property type="entry name" value="OmpA-like"/>
</dbReference>
<dbReference type="Pfam" id="PF13432">
    <property type="entry name" value="TPR_16"/>
    <property type="match status" value="1"/>
</dbReference>
<evidence type="ECO:0000259" key="7">
    <source>
        <dbReference type="PROSITE" id="PS51123"/>
    </source>
</evidence>
<feature type="signal peptide" evidence="6">
    <location>
        <begin position="1"/>
        <end position="28"/>
    </location>
</feature>
<dbReference type="InterPro" id="IPR011990">
    <property type="entry name" value="TPR-like_helical_dom_sf"/>
</dbReference>
<evidence type="ECO:0000313" key="8">
    <source>
        <dbReference type="EMBL" id="MFD1188403.1"/>
    </source>
</evidence>
<dbReference type="SUPFAM" id="SSF82171">
    <property type="entry name" value="DPP6 N-terminal domain-like"/>
    <property type="match status" value="1"/>
</dbReference>
<dbReference type="InterPro" id="IPR011659">
    <property type="entry name" value="WD40"/>
</dbReference>
<keyword evidence="3" id="KW-0998">Cell outer membrane</keyword>
<feature type="repeat" description="TPR" evidence="4">
    <location>
        <begin position="31"/>
        <end position="64"/>
    </location>
</feature>
<protein>
    <submittedName>
        <fullName evidence="8">OmpA family protein</fullName>
    </submittedName>
</protein>
<dbReference type="Gene3D" id="3.30.1330.60">
    <property type="entry name" value="OmpA-like domain"/>
    <property type="match status" value="1"/>
</dbReference>
<dbReference type="Pfam" id="PF07676">
    <property type="entry name" value="PD40"/>
    <property type="match status" value="3"/>
</dbReference>
<dbReference type="RefSeq" id="WP_377531943.1">
    <property type="nucleotide sequence ID" value="NZ_JBHTLD010000267.1"/>
</dbReference>
<evidence type="ECO:0000256" key="6">
    <source>
        <dbReference type="SAM" id="SignalP"/>
    </source>
</evidence>
<keyword evidence="4" id="KW-0802">TPR repeat</keyword>
<proteinExistence type="predicted"/>
<keyword evidence="6" id="KW-0732">Signal</keyword>
<evidence type="ECO:0000256" key="5">
    <source>
        <dbReference type="PROSITE-ProRule" id="PRU00473"/>
    </source>
</evidence>
<dbReference type="InterPro" id="IPR006664">
    <property type="entry name" value="OMP_bac"/>
</dbReference>
<evidence type="ECO:0000256" key="1">
    <source>
        <dbReference type="ARBA" id="ARBA00004442"/>
    </source>
</evidence>
<dbReference type="EMBL" id="JBHTLD010000267">
    <property type="protein sequence ID" value="MFD1188403.1"/>
    <property type="molecule type" value="Genomic_DNA"/>
</dbReference>
<dbReference type="Gene3D" id="1.25.40.10">
    <property type="entry name" value="Tetratricopeptide repeat domain"/>
    <property type="match status" value="1"/>
</dbReference>
<evidence type="ECO:0000256" key="3">
    <source>
        <dbReference type="ARBA" id="ARBA00023237"/>
    </source>
</evidence>
<comment type="caution">
    <text evidence="8">The sequence shown here is derived from an EMBL/GenBank/DDBJ whole genome shotgun (WGS) entry which is preliminary data.</text>
</comment>
<keyword evidence="9" id="KW-1185">Reference proteome</keyword>
<dbReference type="PANTHER" id="PTHR30329:SF21">
    <property type="entry name" value="LIPOPROTEIN YIAD-RELATED"/>
    <property type="match status" value="1"/>
</dbReference>
<gene>
    <name evidence="8" type="ORF">ACFQ2O_19490</name>
</gene>
<dbReference type="SMART" id="SM00028">
    <property type="entry name" value="TPR"/>
    <property type="match status" value="2"/>
</dbReference>
<dbReference type="InterPro" id="IPR011042">
    <property type="entry name" value="6-blade_b-propeller_TolB-like"/>
</dbReference>
<evidence type="ECO:0000256" key="2">
    <source>
        <dbReference type="ARBA" id="ARBA00023136"/>
    </source>
</evidence>
<sequence>MNHLAKSFSRVSLLLAMVCLLAASAASAQSTRKLLRTGNKLFDKENYRAALPYYEQVLAADPDNAKALYYAGISYMTFDKEKAAEYLYRAQEVKPNVDRDLEYWLGRVDHINYRFDRAVEHYQTYQKAIPKRNIGLKEEVAQLIQYSKNAKREVANPKDVFVKNLGGTVNTAYSEHSPVISSDYNYLLFTSRAENVTGGQEARDGEFYEDIFETTRLGEDEWQQTRIVPGALNSPGHDASIQLFDNDTKLLLYQSTNNGDIMVAERQPDGSWGAPKSISDKVNTKDFESDAYITPDGNTLFYSTSHYSENGDLDIYMIQRNKNGNWGNPKSLGKTINTAFDDDSPYLASDGTLFFASRGHNSMGGYDIFSAKYDSVARRWARPVNLGSPINTPDDDTYYRLAPDGSYAYLSSYRIGGYGEKDIYTINYIKNTTVKGQVFTQADSIAIPGVELIFNGLQADKRPISYRDVTKTDSASYSVTVLSGRNYQVQLSMDGRVIETMDFEVPIVLNDTTDITKNFYINFVDSTGTLVKNVPGNFKMENIYFQTDKYNLRPESVQELDRIAAILKANPTLNISIEGHTDARASDSYNMTLGQNRADAAFDYLVNKGISPKRMVTVTYGESRPAVPNTTSENMQLNRRTMFKVLPREGQNQQNNQ</sequence>
<dbReference type="Pfam" id="PF00691">
    <property type="entry name" value="OmpA"/>
    <property type="match status" value="1"/>
</dbReference>
<dbReference type="PRINTS" id="PR01021">
    <property type="entry name" value="OMPADOMAIN"/>
</dbReference>
<dbReference type="Proteomes" id="UP001597094">
    <property type="component" value="Unassembled WGS sequence"/>
</dbReference>
<feature type="chain" id="PRO_5045772303" evidence="6">
    <location>
        <begin position="29"/>
        <end position="657"/>
    </location>
</feature>
<keyword evidence="2 5" id="KW-0472">Membrane</keyword>
<evidence type="ECO:0000256" key="4">
    <source>
        <dbReference type="PROSITE-ProRule" id="PRU00339"/>
    </source>
</evidence>
<comment type="subcellular location">
    <subcellularLocation>
        <location evidence="1">Cell outer membrane</location>
    </subcellularLocation>
</comment>
<dbReference type="PANTHER" id="PTHR30329">
    <property type="entry name" value="STATOR ELEMENT OF FLAGELLAR MOTOR COMPLEX"/>
    <property type="match status" value="1"/>
</dbReference>
<dbReference type="SUPFAM" id="SSF48452">
    <property type="entry name" value="TPR-like"/>
    <property type="match status" value="1"/>
</dbReference>
<dbReference type="InterPro" id="IPR036737">
    <property type="entry name" value="OmpA-like_sf"/>
</dbReference>
<reference evidence="9" key="1">
    <citation type="journal article" date="2019" name="Int. J. Syst. Evol. Microbiol.">
        <title>The Global Catalogue of Microorganisms (GCM) 10K type strain sequencing project: providing services to taxonomists for standard genome sequencing and annotation.</title>
        <authorList>
            <consortium name="The Broad Institute Genomics Platform"/>
            <consortium name="The Broad Institute Genome Sequencing Center for Infectious Disease"/>
            <person name="Wu L."/>
            <person name="Ma J."/>
        </authorList>
    </citation>
    <scope>NUCLEOTIDE SEQUENCE [LARGE SCALE GENOMIC DNA]</scope>
    <source>
        <strain evidence="9">JCM 31319</strain>
    </source>
</reference>
<dbReference type="InterPro" id="IPR050330">
    <property type="entry name" value="Bact_OuterMem_StrucFunc"/>
</dbReference>
<dbReference type="SUPFAM" id="SSF103088">
    <property type="entry name" value="OmpA-like"/>
    <property type="match status" value="1"/>
</dbReference>
<name>A0ABW3SUS1_9BACT</name>
<organism evidence="8 9">
    <name type="scientific">Pontibacter rugosus</name>
    <dbReference type="NCBI Taxonomy" id="1745966"/>
    <lineage>
        <taxon>Bacteria</taxon>
        <taxon>Pseudomonadati</taxon>
        <taxon>Bacteroidota</taxon>
        <taxon>Cytophagia</taxon>
        <taxon>Cytophagales</taxon>
        <taxon>Hymenobacteraceae</taxon>
        <taxon>Pontibacter</taxon>
    </lineage>
</organism>
<feature type="domain" description="OmpA-like" evidence="7">
    <location>
        <begin position="532"/>
        <end position="649"/>
    </location>
</feature>
<accession>A0ABW3SUS1</accession>
<dbReference type="CDD" id="cd07185">
    <property type="entry name" value="OmpA_C-like"/>
    <property type="match status" value="1"/>
</dbReference>
<dbReference type="PROSITE" id="PS51123">
    <property type="entry name" value="OMPA_2"/>
    <property type="match status" value="1"/>
</dbReference>
<dbReference type="PROSITE" id="PS50005">
    <property type="entry name" value="TPR"/>
    <property type="match status" value="1"/>
</dbReference>